<dbReference type="HOGENOM" id="CLU_018668_0_1_1"/>
<dbReference type="InterPro" id="IPR017853">
    <property type="entry name" value="GH"/>
</dbReference>
<sequence length="549" mass="60347">MRSLLVSLLALGAQLTKAFTPTTPEVAWKSMHPGWNLGNTLDGIPSEGDWGNPPVTADVFTKIKAQGYKSVRIPVTWTHHFLAGNNTVDPTWMNRVETVVDMALAEGLWVIVNVHHDSWEWFDMSSPTIEKEQKFEDLWTQIAARLSLKSEHLILEALNEPAGGGTKANADAYNNADLQFQNIVRNSGGYNKNRITSLEPLNGNSDYGNAWFYKIPAGWGDKWSYQFHFYSPYDFLWNAWGKTAWGTDADKAAVWQQMADVAGNFTGIPTSIGEFGSTDSGKINESASVWLWFDYVIRTARHFGFVTFMWDNGSFFDRSAGAWRDTTLGQVMKYAHMNVTNTLAEPGNATVWLRQGDLIVDKTIALRFGGNTLAGVYNGAGQALTSGTQYTASSTGVTLKASYLSSLLIPGKPLGSLGTIVIKSNKGADLKIDIRFYKTPTVATSSYQSPSTSSSLSIPVTLNGAKLATAKAIKADGSILKDDWTIYLPESQAGRLTWGDFDTNESNTLTLSSSVIGMIQNAHQAVTVTFEFWPRYDPLNTVPITISYV</sequence>
<name>A0A0C3Q8A0_9AGAM</name>
<dbReference type="GO" id="GO:0030245">
    <property type="term" value="P:cellulose catabolic process"/>
    <property type="evidence" value="ECO:0007669"/>
    <property type="project" value="UniProtKB-KW"/>
</dbReference>
<evidence type="ECO:0000256" key="3">
    <source>
        <dbReference type="ARBA" id="ARBA00022801"/>
    </source>
</evidence>
<accession>A0A0C3Q8A0</accession>
<evidence type="ECO:0000313" key="12">
    <source>
        <dbReference type="EMBL" id="KIO19924.1"/>
    </source>
</evidence>
<dbReference type="InterPro" id="IPR001547">
    <property type="entry name" value="Glyco_hydro_5"/>
</dbReference>
<evidence type="ECO:0000259" key="10">
    <source>
        <dbReference type="Pfam" id="PF00150"/>
    </source>
</evidence>
<keyword evidence="5" id="KW-0119">Carbohydrate metabolism</keyword>
<organism evidence="12 13">
    <name type="scientific">Tulasnella calospora MUT 4182</name>
    <dbReference type="NCBI Taxonomy" id="1051891"/>
    <lineage>
        <taxon>Eukaryota</taxon>
        <taxon>Fungi</taxon>
        <taxon>Dikarya</taxon>
        <taxon>Basidiomycota</taxon>
        <taxon>Agaricomycotina</taxon>
        <taxon>Agaricomycetes</taxon>
        <taxon>Cantharellales</taxon>
        <taxon>Tulasnellaceae</taxon>
        <taxon>Tulasnella</taxon>
    </lineage>
</organism>
<reference evidence="13" key="2">
    <citation type="submission" date="2015-01" db="EMBL/GenBank/DDBJ databases">
        <title>Evolutionary Origins and Diversification of the Mycorrhizal Mutualists.</title>
        <authorList>
            <consortium name="DOE Joint Genome Institute"/>
            <consortium name="Mycorrhizal Genomics Consortium"/>
            <person name="Kohler A."/>
            <person name="Kuo A."/>
            <person name="Nagy L.G."/>
            <person name="Floudas D."/>
            <person name="Copeland A."/>
            <person name="Barry K.W."/>
            <person name="Cichocki N."/>
            <person name="Veneault-Fourrey C."/>
            <person name="LaButti K."/>
            <person name="Lindquist E.A."/>
            <person name="Lipzen A."/>
            <person name="Lundell T."/>
            <person name="Morin E."/>
            <person name="Murat C."/>
            <person name="Riley R."/>
            <person name="Ohm R."/>
            <person name="Sun H."/>
            <person name="Tunlid A."/>
            <person name="Henrissat B."/>
            <person name="Grigoriev I.V."/>
            <person name="Hibbett D.S."/>
            <person name="Martin F."/>
        </authorList>
    </citation>
    <scope>NUCLEOTIDE SEQUENCE [LARGE SCALE GENOMIC DNA]</scope>
    <source>
        <strain evidence="13">MUT 4182</strain>
    </source>
</reference>
<evidence type="ECO:0000256" key="1">
    <source>
        <dbReference type="ARBA" id="ARBA00005641"/>
    </source>
</evidence>
<dbReference type="UniPathway" id="UPA00164"/>
<dbReference type="InterPro" id="IPR014756">
    <property type="entry name" value="Ig_E-set"/>
</dbReference>
<dbReference type="Pfam" id="PF00150">
    <property type="entry name" value="Cellulase"/>
    <property type="match status" value="1"/>
</dbReference>
<dbReference type="InterPro" id="IPR005102">
    <property type="entry name" value="Carbo-bd_X2"/>
</dbReference>
<dbReference type="Pfam" id="PF03442">
    <property type="entry name" value="CBM_X2"/>
    <property type="match status" value="1"/>
</dbReference>
<dbReference type="STRING" id="1051891.A0A0C3Q8A0"/>
<keyword evidence="3 8" id="KW-0378">Hydrolase</keyword>
<dbReference type="SUPFAM" id="SSF81296">
    <property type="entry name" value="E set domains"/>
    <property type="match status" value="1"/>
</dbReference>
<keyword evidence="7" id="KW-0624">Polysaccharide degradation</keyword>
<dbReference type="GO" id="GO:0005576">
    <property type="term" value="C:extracellular region"/>
    <property type="evidence" value="ECO:0007669"/>
    <property type="project" value="TreeGrafter"/>
</dbReference>
<reference evidence="12 13" key="1">
    <citation type="submission" date="2014-04" db="EMBL/GenBank/DDBJ databases">
        <authorList>
            <consortium name="DOE Joint Genome Institute"/>
            <person name="Kuo A."/>
            <person name="Girlanda M."/>
            <person name="Perotto S."/>
            <person name="Kohler A."/>
            <person name="Nagy L.G."/>
            <person name="Floudas D."/>
            <person name="Copeland A."/>
            <person name="Barry K.W."/>
            <person name="Cichocki N."/>
            <person name="Veneault-Fourrey C."/>
            <person name="LaButti K."/>
            <person name="Lindquist E.A."/>
            <person name="Lipzen A."/>
            <person name="Lundell T."/>
            <person name="Morin E."/>
            <person name="Murat C."/>
            <person name="Sun H."/>
            <person name="Tunlid A."/>
            <person name="Henrissat B."/>
            <person name="Grigoriev I.V."/>
            <person name="Hibbett D.S."/>
            <person name="Martin F."/>
            <person name="Nordberg H.P."/>
            <person name="Cantor M.N."/>
            <person name="Hua S.X."/>
        </authorList>
    </citation>
    <scope>NUCLEOTIDE SEQUENCE [LARGE SCALE GENOMIC DNA]</scope>
    <source>
        <strain evidence="12 13">MUT 4182</strain>
    </source>
</reference>
<feature type="domain" description="Glycoside hydrolase family 5" evidence="10">
    <location>
        <begin position="43"/>
        <end position="314"/>
    </location>
</feature>
<evidence type="ECO:0000256" key="9">
    <source>
        <dbReference type="SAM" id="SignalP"/>
    </source>
</evidence>
<keyword evidence="6 8" id="KW-0326">Glycosidase</keyword>
<keyword evidence="2 9" id="KW-0732">Signal</keyword>
<dbReference type="GO" id="GO:0008422">
    <property type="term" value="F:beta-glucosidase activity"/>
    <property type="evidence" value="ECO:0007669"/>
    <property type="project" value="TreeGrafter"/>
</dbReference>
<dbReference type="Proteomes" id="UP000054248">
    <property type="component" value="Unassembled WGS sequence"/>
</dbReference>
<evidence type="ECO:0000256" key="6">
    <source>
        <dbReference type="ARBA" id="ARBA00023295"/>
    </source>
</evidence>
<dbReference type="GO" id="GO:0005978">
    <property type="term" value="P:glycogen biosynthetic process"/>
    <property type="evidence" value="ECO:0007669"/>
    <property type="project" value="UniProtKB-UniPathway"/>
</dbReference>
<dbReference type="Gene3D" id="3.20.20.80">
    <property type="entry name" value="Glycosidases"/>
    <property type="match status" value="1"/>
</dbReference>
<evidence type="ECO:0000256" key="2">
    <source>
        <dbReference type="ARBA" id="ARBA00022729"/>
    </source>
</evidence>
<evidence type="ECO:0000256" key="7">
    <source>
        <dbReference type="ARBA" id="ARBA00023326"/>
    </source>
</evidence>
<evidence type="ECO:0000256" key="5">
    <source>
        <dbReference type="ARBA" id="ARBA00023277"/>
    </source>
</evidence>
<feature type="chain" id="PRO_5002168623" evidence="9">
    <location>
        <begin position="19"/>
        <end position="549"/>
    </location>
</feature>
<dbReference type="InterPro" id="IPR050386">
    <property type="entry name" value="Glycosyl_hydrolase_5"/>
</dbReference>
<gene>
    <name evidence="12" type="ORF">M407DRAFT_30410</name>
</gene>
<evidence type="ECO:0000259" key="11">
    <source>
        <dbReference type="Pfam" id="PF03442"/>
    </source>
</evidence>
<dbReference type="SUPFAM" id="SSF51445">
    <property type="entry name" value="(Trans)glycosidases"/>
    <property type="match status" value="1"/>
</dbReference>
<dbReference type="OrthoDB" id="412536at2759"/>
<keyword evidence="13" id="KW-1185">Reference proteome</keyword>
<evidence type="ECO:0000313" key="13">
    <source>
        <dbReference type="Proteomes" id="UP000054248"/>
    </source>
</evidence>
<dbReference type="EMBL" id="KN823196">
    <property type="protein sequence ID" value="KIO19924.1"/>
    <property type="molecule type" value="Genomic_DNA"/>
</dbReference>
<proteinExistence type="inferred from homology"/>
<dbReference type="PANTHER" id="PTHR31297:SF41">
    <property type="entry name" value="ENDOGLUCANASE, PUTATIVE (AFU_ORTHOLOGUE AFUA_5G01830)-RELATED"/>
    <property type="match status" value="1"/>
</dbReference>
<feature type="signal peptide" evidence="9">
    <location>
        <begin position="1"/>
        <end position="18"/>
    </location>
</feature>
<evidence type="ECO:0000256" key="4">
    <source>
        <dbReference type="ARBA" id="ARBA00023001"/>
    </source>
</evidence>
<keyword evidence="4" id="KW-0136">Cellulose degradation</keyword>
<dbReference type="InterPro" id="IPR013783">
    <property type="entry name" value="Ig-like_fold"/>
</dbReference>
<protein>
    <submittedName>
        <fullName evidence="12">Glycoside hydrolase family 5 protein</fullName>
    </submittedName>
</protein>
<dbReference type="AlphaFoldDB" id="A0A0C3Q8A0"/>
<evidence type="ECO:0000256" key="8">
    <source>
        <dbReference type="RuleBase" id="RU361153"/>
    </source>
</evidence>
<dbReference type="Gene3D" id="2.60.40.10">
    <property type="entry name" value="Immunoglobulins"/>
    <property type="match status" value="1"/>
</dbReference>
<dbReference type="GO" id="GO:0009986">
    <property type="term" value="C:cell surface"/>
    <property type="evidence" value="ECO:0007669"/>
    <property type="project" value="TreeGrafter"/>
</dbReference>
<feature type="domain" description="Carbohydrate binding X2" evidence="11">
    <location>
        <begin position="350"/>
        <end position="434"/>
    </location>
</feature>
<dbReference type="PANTHER" id="PTHR31297">
    <property type="entry name" value="GLUCAN ENDO-1,6-BETA-GLUCOSIDASE B"/>
    <property type="match status" value="1"/>
</dbReference>
<comment type="similarity">
    <text evidence="1 8">Belongs to the glycosyl hydrolase 5 (cellulase A) family.</text>
</comment>